<protein>
    <submittedName>
        <fullName evidence="2 3">Uncharacterized protein</fullName>
    </submittedName>
</protein>
<name>R7TFF1_CAPTE</name>
<evidence type="ECO:0000313" key="2">
    <source>
        <dbReference type="EMBL" id="ELT92474.1"/>
    </source>
</evidence>
<proteinExistence type="predicted"/>
<gene>
    <name evidence="2" type="ORF">CAPTEDRAFT_196786</name>
</gene>
<dbReference type="EMBL" id="AMQN01013305">
    <property type="status" value="NOT_ANNOTATED_CDS"/>
    <property type="molecule type" value="Genomic_DNA"/>
</dbReference>
<dbReference type="AlphaFoldDB" id="R7TFF1"/>
<organism evidence="2">
    <name type="scientific">Capitella teleta</name>
    <name type="common">Polychaete worm</name>
    <dbReference type="NCBI Taxonomy" id="283909"/>
    <lineage>
        <taxon>Eukaryota</taxon>
        <taxon>Metazoa</taxon>
        <taxon>Spiralia</taxon>
        <taxon>Lophotrochozoa</taxon>
        <taxon>Annelida</taxon>
        <taxon>Polychaeta</taxon>
        <taxon>Sedentaria</taxon>
        <taxon>Scolecida</taxon>
        <taxon>Capitellidae</taxon>
        <taxon>Capitella</taxon>
    </lineage>
</organism>
<evidence type="ECO:0000256" key="1">
    <source>
        <dbReference type="SAM" id="Coils"/>
    </source>
</evidence>
<evidence type="ECO:0000313" key="3">
    <source>
        <dbReference type="EnsemblMetazoa" id="CapteP196786"/>
    </source>
</evidence>
<reference evidence="3" key="3">
    <citation type="submission" date="2015-06" db="UniProtKB">
        <authorList>
            <consortium name="EnsemblMetazoa"/>
        </authorList>
    </citation>
    <scope>IDENTIFICATION</scope>
</reference>
<sequence length="208" mass="23803">MEIAAFSQHKGEHVFKSTQEEIQVKHLKSQYGKLERKIDQLTERIKDMGANNTPSQSTYRDSRTCYYCGKEDVKMKCDGMVTLPIDKIGNQEFVVAPQIKSDMILRSDFLTKFDIEINYQKAVIKTPRKTFPITYIDLEVTPPISQICEKTKVASFLQNITKHRAFRDTLGFCQVGKPVSINAPKTYNVGDIQGEVGDRQEVETYTNH</sequence>
<dbReference type="HOGENOM" id="CLU_1322027_0_0_1"/>
<feature type="coiled-coil region" evidence="1">
    <location>
        <begin position="24"/>
        <end position="51"/>
    </location>
</feature>
<dbReference type="EMBL" id="AMQN01013306">
    <property type="status" value="NOT_ANNOTATED_CDS"/>
    <property type="molecule type" value="Genomic_DNA"/>
</dbReference>
<evidence type="ECO:0000313" key="4">
    <source>
        <dbReference type="Proteomes" id="UP000014760"/>
    </source>
</evidence>
<dbReference type="Proteomes" id="UP000014760">
    <property type="component" value="Unassembled WGS sequence"/>
</dbReference>
<keyword evidence="4" id="KW-1185">Reference proteome</keyword>
<dbReference type="EMBL" id="KB310112">
    <property type="protein sequence ID" value="ELT92474.1"/>
    <property type="molecule type" value="Genomic_DNA"/>
</dbReference>
<keyword evidence="1" id="KW-0175">Coiled coil</keyword>
<dbReference type="OrthoDB" id="10065209at2759"/>
<dbReference type="EnsemblMetazoa" id="CapteT196786">
    <property type="protein sequence ID" value="CapteP196786"/>
    <property type="gene ID" value="CapteG196786"/>
</dbReference>
<accession>R7TFF1</accession>
<reference evidence="4" key="1">
    <citation type="submission" date="2012-12" db="EMBL/GenBank/DDBJ databases">
        <authorList>
            <person name="Hellsten U."/>
            <person name="Grimwood J."/>
            <person name="Chapman J.A."/>
            <person name="Shapiro H."/>
            <person name="Aerts A."/>
            <person name="Otillar R.P."/>
            <person name="Terry A.Y."/>
            <person name="Boore J.L."/>
            <person name="Simakov O."/>
            <person name="Marletaz F."/>
            <person name="Cho S.-J."/>
            <person name="Edsinger-Gonzales E."/>
            <person name="Havlak P."/>
            <person name="Kuo D.-H."/>
            <person name="Larsson T."/>
            <person name="Lv J."/>
            <person name="Arendt D."/>
            <person name="Savage R."/>
            <person name="Osoegawa K."/>
            <person name="de Jong P."/>
            <person name="Lindberg D.R."/>
            <person name="Seaver E.C."/>
            <person name="Weisblat D.A."/>
            <person name="Putnam N.H."/>
            <person name="Grigoriev I.V."/>
            <person name="Rokhsar D.S."/>
        </authorList>
    </citation>
    <scope>NUCLEOTIDE SEQUENCE</scope>
    <source>
        <strain evidence="4">I ESC-2004</strain>
    </source>
</reference>
<reference evidence="2 4" key="2">
    <citation type="journal article" date="2013" name="Nature">
        <title>Insights into bilaterian evolution from three spiralian genomes.</title>
        <authorList>
            <person name="Simakov O."/>
            <person name="Marletaz F."/>
            <person name="Cho S.J."/>
            <person name="Edsinger-Gonzales E."/>
            <person name="Havlak P."/>
            <person name="Hellsten U."/>
            <person name="Kuo D.H."/>
            <person name="Larsson T."/>
            <person name="Lv J."/>
            <person name="Arendt D."/>
            <person name="Savage R."/>
            <person name="Osoegawa K."/>
            <person name="de Jong P."/>
            <person name="Grimwood J."/>
            <person name="Chapman J.A."/>
            <person name="Shapiro H."/>
            <person name="Aerts A."/>
            <person name="Otillar R.P."/>
            <person name="Terry A.Y."/>
            <person name="Boore J.L."/>
            <person name="Grigoriev I.V."/>
            <person name="Lindberg D.R."/>
            <person name="Seaver E.C."/>
            <person name="Weisblat D.A."/>
            <person name="Putnam N.H."/>
            <person name="Rokhsar D.S."/>
        </authorList>
    </citation>
    <scope>NUCLEOTIDE SEQUENCE</scope>
    <source>
        <strain evidence="2 4">I ESC-2004</strain>
    </source>
</reference>